<dbReference type="SMART" id="SM00421">
    <property type="entry name" value="HTH_LUXR"/>
    <property type="match status" value="1"/>
</dbReference>
<reference evidence="4 5" key="1">
    <citation type="submission" date="2022-09" db="EMBL/GenBank/DDBJ databases">
        <title>Genome sequencing of Flavivirga sp. MEBiC05379.</title>
        <authorList>
            <person name="Oh H.-M."/>
            <person name="Kwon K.K."/>
            <person name="Park M.J."/>
            <person name="Yang S.-H."/>
        </authorList>
    </citation>
    <scope>NUCLEOTIDE SEQUENCE [LARGE SCALE GENOMIC DNA]</scope>
    <source>
        <strain evidence="4 5">MEBiC05379</strain>
    </source>
</reference>
<evidence type="ECO:0000259" key="3">
    <source>
        <dbReference type="SMART" id="SM00421"/>
    </source>
</evidence>
<protein>
    <submittedName>
        <fullName evidence="4">Transcriptional regulator</fullName>
    </submittedName>
</protein>
<dbReference type="InterPro" id="IPR015943">
    <property type="entry name" value="WD40/YVTN_repeat-like_dom_sf"/>
</dbReference>
<dbReference type="InterPro" id="IPR013783">
    <property type="entry name" value="Ig-like_fold"/>
</dbReference>
<name>A0ABU7XX64_9FLAO</name>
<dbReference type="EMBL" id="JAODOP010000004">
    <property type="protein sequence ID" value="MEF3835019.1"/>
    <property type="molecule type" value="Genomic_DNA"/>
</dbReference>
<evidence type="ECO:0000256" key="2">
    <source>
        <dbReference type="SAM" id="SignalP"/>
    </source>
</evidence>
<organism evidence="4 5">
    <name type="scientific">Flavivirga spongiicola</name>
    <dbReference type="NCBI Taxonomy" id="421621"/>
    <lineage>
        <taxon>Bacteria</taxon>
        <taxon>Pseudomonadati</taxon>
        <taxon>Bacteroidota</taxon>
        <taxon>Flavobacteriia</taxon>
        <taxon>Flavobacteriales</taxon>
        <taxon>Flavobacteriaceae</taxon>
        <taxon>Flavivirga</taxon>
    </lineage>
</organism>
<keyword evidence="1" id="KW-0812">Transmembrane</keyword>
<accession>A0ABU7XX64</accession>
<comment type="caution">
    <text evidence="4">The sequence shown here is derived from an EMBL/GenBank/DDBJ whole genome shotgun (WGS) entry which is preliminary data.</text>
</comment>
<feature type="signal peptide" evidence="2">
    <location>
        <begin position="1"/>
        <end position="21"/>
    </location>
</feature>
<keyword evidence="1" id="KW-0472">Membrane</keyword>
<evidence type="ECO:0000256" key="1">
    <source>
        <dbReference type="SAM" id="Phobius"/>
    </source>
</evidence>
<dbReference type="Gene3D" id="2.60.40.10">
    <property type="entry name" value="Immunoglobulins"/>
    <property type="match status" value="1"/>
</dbReference>
<dbReference type="RefSeq" id="WP_303307322.1">
    <property type="nucleotide sequence ID" value="NZ_JAODOP010000004.1"/>
</dbReference>
<gene>
    <name evidence="4" type="ORF">N1F79_17940</name>
</gene>
<dbReference type="InterPro" id="IPR011041">
    <property type="entry name" value="Quinoprot_gluc/sorb_DH_b-prop"/>
</dbReference>
<feature type="domain" description="HTH luxR-type" evidence="3">
    <location>
        <begin position="866"/>
        <end position="923"/>
    </location>
</feature>
<evidence type="ECO:0000313" key="5">
    <source>
        <dbReference type="Proteomes" id="UP001337305"/>
    </source>
</evidence>
<dbReference type="Gene3D" id="2.130.10.10">
    <property type="entry name" value="YVTN repeat-like/Quinoprotein amine dehydrogenase"/>
    <property type="match status" value="2"/>
</dbReference>
<evidence type="ECO:0000313" key="4">
    <source>
        <dbReference type="EMBL" id="MEF3835019.1"/>
    </source>
</evidence>
<dbReference type="Proteomes" id="UP001337305">
    <property type="component" value="Unassembled WGS sequence"/>
</dbReference>
<keyword evidence="5" id="KW-1185">Reference proteome</keyword>
<dbReference type="SUPFAM" id="SSF50952">
    <property type="entry name" value="Soluble quinoprotein glucose dehydrogenase"/>
    <property type="match status" value="1"/>
</dbReference>
<keyword evidence="2" id="KW-0732">Signal</keyword>
<feature type="transmembrane region" description="Helical" evidence="1">
    <location>
        <begin position="723"/>
        <end position="739"/>
    </location>
</feature>
<proteinExistence type="predicted"/>
<dbReference type="InterPro" id="IPR036388">
    <property type="entry name" value="WH-like_DNA-bd_sf"/>
</dbReference>
<dbReference type="InterPro" id="IPR016032">
    <property type="entry name" value="Sig_transdc_resp-reg_C-effctor"/>
</dbReference>
<keyword evidence="1" id="KW-1133">Transmembrane helix</keyword>
<feature type="chain" id="PRO_5047181375" evidence="2">
    <location>
        <begin position="22"/>
        <end position="927"/>
    </location>
</feature>
<dbReference type="InterPro" id="IPR000792">
    <property type="entry name" value="Tscrpt_reg_LuxR_C"/>
</dbReference>
<dbReference type="SUPFAM" id="SSF46894">
    <property type="entry name" value="C-terminal effector domain of the bipartite response regulators"/>
    <property type="match status" value="1"/>
</dbReference>
<dbReference type="Gene3D" id="1.10.10.10">
    <property type="entry name" value="Winged helix-like DNA-binding domain superfamily/Winged helix DNA-binding domain"/>
    <property type="match status" value="1"/>
</dbReference>
<sequence length="927" mass="107711">MNFKNILVLISIFCFYSKLHAQYTPFFQNYSLTEFNAGNQNWGVSVAENGKLYVANDKGLVEFDGLKWHFFQLPNKTIIRSVLAHKDLIYTGSYEEFGYWKKNQKGELMYTSLSNFQEQKESLNEEFWQILHHNGNIYFRSFLNLYIYKENKITKIEPKSTIISCNTIDNKVYVSTLKDGIFILQNKTLIPLINIDKSNNVKVISITKFKNRLLITTSLKGCYLYDGKVLESWQPEINEVIKEQQLNSFLELNNGNMVFGTIKNGVYITNNLGEILFHINKENGLLNNTVLSQGLGKNNKLWIGLDNGIALIDLNYSHTFYNDNSGELGAVYDIINYKNTLYIGSNTGLFYLDNNDNKLKFVEDSQGQVWELKEINGDLFCGHNNGTFLVENKKLEKVSSSTGGWVIKKIPESKNMFIQGTYAGLVRYSYQNGNWETKHLSGTTIPIKYLVFEDQYTAWAAHAYKGLFRVKFDKDYENIQVKDYKNKGLYSDFNVRVHNIKNDICFKTNQGWQKYEALIDSIVPNTLLNETFGIDTNIISEPDTDLLVTKSKKDKISFISLIDGKTNLELPNELFQKNLVVHSEGISQIKDSIYALNLYDGFMLINKVSHTKSDSLQEPIIERIEIDKNLVSINDSDVYEFPFNKNISISISSSYSNNHFFEYALSNSDTLNWYKMDNEKLELSSLSSDDYKIHFRTTNISGALSSVKTLQLKISPPWYKRRLFYLIAVLFISLIIYWLHKRKIDKEQEALHKKLIKEQEELLKEKAIENDKKIVQLKNDSLKNEVKLKSKQLANTAMALVKKNESMLEIKNELIKNKTGFENALMYKRLLRKIDNSIGHEDEWQLFEYNFNQVHEEFFNQLKSKHPQLTHKDLKICAYIKMNLLTKEIAPLMNVSIRGLETHRYRLKRKLNLKNDKSLGDYLRNFK</sequence>